<dbReference type="RefSeq" id="WP_157812577.1">
    <property type="nucleotide sequence ID" value="NZ_PHUF01000005.1"/>
</dbReference>
<dbReference type="AlphaFoldDB" id="A0A2N0H5F4"/>
<dbReference type="Proteomes" id="UP000232587">
    <property type="component" value="Unassembled WGS sequence"/>
</dbReference>
<reference evidence="1 2" key="1">
    <citation type="submission" date="2017-11" db="EMBL/GenBank/DDBJ databases">
        <title>Genomic Encyclopedia of Type Strains, Phase III (KMG-III): the genomes of soil and plant-associated and newly described type strains.</title>
        <authorList>
            <person name="Whitman W."/>
        </authorList>
    </citation>
    <scope>NUCLEOTIDE SEQUENCE [LARGE SCALE GENOMIC DNA]</scope>
    <source>
        <strain evidence="1 2">CGMCC 1.12274</strain>
    </source>
</reference>
<gene>
    <name evidence="1" type="ORF">B0I00_2790</name>
</gene>
<evidence type="ECO:0000313" key="2">
    <source>
        <dbReference type="Proteomes" id="UP000232587"/>
    </source>
</evidence>
<evidence type="ECO:0000313" key="1">
    <source>
        <dbReference type="EMBL" id="PKB14159.1"/>
    </source>
</evidence>
<sequence length="53" mass="5320">MGLFKADLYRSFAIGFVLGAAALVAGTSAFADEPQGGIVAAAQAAPVVVDHTR</sequence>
<comment type="caution">
    <text evidence="1">The sequence shown here is derived from an EMBL/GenBank/DDBJ whole genome shotgun (WGS) entry which is preliminary data.</text>
</comment>
<organism evidence="1 2">
    <name type="scientific">Novosphingobium kunmingense</name>
    <dbReference type="NCBI Taxonomy" id="1211806"/>
    <lineage>
        <taxon>Bacteria</taxon>
        <taxon>Pseudomonadati</taxon>
        <taxon>Pseudomonadota</taxon>
        <taxon>Alphaproteobacteria</taxon>
        <taxon>Sphingomonadales</taxon>
        <taxon>Sphingomonadaceae</taxon>
        <taxon>Novosphingobium</taxon>
    </lineage>
</organism>
<keyword evidence="2" id="KW-1185">Reference proteome</keyword>
<protein>
    <submittedName>
        <fullName evidence="1">Uncharacterized protein</fullName>
    </submittedName>
</protein>
<name>A0A2N0H5F4_9SPHN</name>
<accession>A0A2N0H5F4</accession>
<proteinExistence type="predicted"/>
<dbReference type="EMBL" id="PHUF01000005">
    <property type="protein sequence ID" value="PKB14159.1"/>
    <property type="molecule type" value="Genomic_DNA"/>
</dbReference>